<dbReference type="OrthoDB" id="3241874at2759"/>
<keyword evidence="3" id="KW-1185">Reference proteome</keyword>
<comment type="caution">
    <text evidence="2">The sequence shown here is derived from an EMBL/GenBank/DDBJ whole genome shotgun (WGS) entry which is preliminary data.</text>
</comment>
<accession>A0A5M3MEI8</accession>
<dbReference type="KEGG" id="cput:CONPUDRAFT_62693"/>
<evidence type="ECO:0000313" key="2">
    <source>
        <dbReference type="EMBL" id="EIW76991.1"/>
    </source>
</evidence>
<name>A0A5M3MEI8_CONPW</name>
<dbReference type="RefSeq" id="XP_007772388.1">
    <property type="nucleotide sequence ID" value="XM_007774198.1"/>
</dbReference>
<feature type="region of interest" description="Disordered" evidence="1">
    <location>
        <begin position="14"/>
        <end position="56"/>
    </location>
</feature>
<dbReference type="Proteomes" id="UP000053558">
    <property type="component" value="Unassembled WGS sequence"/>
</dbReference>
<dbReference type="AlphaFoldDB" id="A0A5M3MEI8"/>
<dbReference type="EMBL" id="JH711584">
    <property type="protein sequence ID" value="EIW76991.1"/>
    <property type="molecule type" value="Genomic_DNA"/>
</dbReference>
<organism evidence="2 3">
    <name type="scientific">Coniophora puteana (strain RWD-64-598)</name>
    <name type="common">Brown rot fungus</name>
    <dbReference type="NCBI Taxonomy" id="741705"/>
    <lineage>
        <taxon>Eukaryota</taxon>
        <taxon>Fungi</taxon>
        <taxon>Dikarya</taxon>
        <taxon>Basidiomycota</taxon>
        <taxon>Agaricomycotina</taxon>
        <taxon>Agaricomycetes</taxon>
        <taxon>Agaricomycetidae</taxon>
        <taxon>Boletales</taxon>
        <taxon>Coniophorineae</taxon>
        <taxon>Coniophoraceae</taxon>
        <taxon>Coniophora</taxon>
    </lineage>
</organism>
<sequence length="414" mass="46076">MVSKSKALAELFRYKKSQSSSDRTRRVRGEGRHGNISASTRKRPQPAPSPVTSDERDLLRVGNPIASLVCWDGQPFLALGQVNAIRSESILCDELPAYLLGEDGTHISFQLVGLQQATLDDDSRGIYDWRSSILLSIQFPDVPGALVSPIDPELAVPSLGKQFYLFETPALIALTATLRDKLIPRYSHRLLKVESCSFGFPYKEGSGGLCFLAEGGDAREFSPLSCPSCVPEIVFDTNGGQQLLLHVGAHVLFDTRVDHDLEPCGLCLRSRTVCQIYLKANRGQDRNPSVDRARSTCNNQVKFSYAVAQKFRPTTAPCTNVPVHCPACGHDKPAVWTYNFDYHLKKSHSQSVYQKHSGKYTISDREWKIMKNMWDNRRVVATTLSSKGKNVPAVISESHSARMVNRCVVILIFY</sequence>
<dbReference type="GeneID" id="19208249"/>
<protein>
    <submittedName>
        <fullName evidence="2">Uncharacterized protein</fullName>
    </submittedName>
</protein>
<evidence type="ECO:0000313" key="3">
    <source>
        <dbReference type="Proteomes" id="UP000053558"/>
    </source>
</evidence>
<reference evidence="3" key="1">
    <citation type="journal article" date="2012" name="Science">
        <title>The Paleozoic origin of enzymatic lignin decomposition reconstructed from 31 fungal genomes.</title>
        <authorList>
            <person name="Floudas D."/>
            <person name="Binder M."/>
            <person name="Riley R."/>
            <person name="Barry K."/>
            <person name="Blanchette R.A."/>
            <person name="Henrissat B."/>
            <person name="Martinez A.T."/>
            <person name="Otillar R."/>
            <person name="Spatafora J.W."/>
            <person name="Yadav J.S."/>
            <person name="Aerts A."/>
            <person name="Benoit I."/>
            <person name="Boyd A."/>
            <person name="Carlson A."/>
            <person name="Copeland A."/>
            <person name="Coutinho P.M."/>
            <person name="de Vries R.P."/>
            <person name="Ferreira P."/>
            <person name="Findley K."/>
            <person name="Foster B."/>
            <person name="Gaskell J."/>
            <person name="Glotzer D."/>
            <person name="Gorecki P."/>
            <person name="Heitman J."/>
            <person name="Hesse C."/>
            <person name="Hori C."/>
            <person name="Igarashi K."/>
            <person name="Jurgens J.A."/>
            <person name="Kallen N."/>
            <person name="Kersten P."/>
            <person name="Kohler A."/>
            <person name="Kuees U."/>
            <person name="Kumar T.K.A."/>
            <person name="Kuo A."/>
            <person name="LaButti K."/>
            <person name="Larrondo L.F."/>
            <person name="Lindquist E."/>
            <person name="Ling A."/>
            <person name="Lombard V."/>
            <person name="Lucas S."/>
            <person name="Lundell T."/>
            <person name="Martin R."/>
            <person name="McLaughlin D.J."/>
            <person name="Morgenstern I."/>
            <person name="Morin E."/>
            <person name="Murat C."/>
            <person name="Nagy L.G."/>
            <person name="Nolan M."/>
            <person name="Ohm R.A."/>
            <person name="Patyshakuliyeva A."/>
            <person name="Rokas A."/>
            <person name="Ruiz-Duenas F.J."/>
            <person name="Sabat G."/>
            <person name="Salamov A."/>
            <person name="Samejima M."/>
            <person name="Schmutz J."/>
            <person name="Slot J.C."/>
            <person name="St John F."/>
            <person name="Stenlid J."/>
            <person name="Sun H."/>
            <person name="Sun S."/>
            <person name="Syed K."/>
            <person name="Tsang A."/>
            <person name="Wiebenga A."/>
            <person name="Young D."/>
            <person name="Pisabarro A."/>
            <person name="Eastwood D.C."/>
            <person name="Martin F."/>
            <person name="Cullen D."/>
            <person name="Grigoriev I.V."/>
            <person name="Hibbett D.S."/>
        </authorList>
    </citation>
    <scope>NUCLEOTIDE SEQUENCE [LARGE SCALE GENOMIC DNA]</scope>
    <source>
        <strain evidence="3">RWD-64-598 SS2</strain>
    </source>
</reference>
<proteinExistence type="predicted"/>
<evidence type="ECO:0000256" key="1">
    <source>
        <dbReference type="SAM" id="MobiDB-lite"/>
    </source>
</evidence>
<gene>
    <name evidence="2" type="ORF">CONPUDRAFT_62693</name>
</gene>
<feature type="compositionally biased region" description="Basic and acidic residues" evidence="1">
    <location>
        <begin position="22"/>
        <end position="33"/>
    </location>
</feature>